<sequence length="217" mass="24659">MSLSPLYAALTNDLHVSIAADLHQPFDWLHPRRVKITTFRVYIRQLCTGAPVNRCTLTWLSISAFAAPLRLHALARSLTQLLNPCFETGGKRRPSRRGSADALPRLPFKIIVSRLLSNPFESTFHLSLTLLDTLSDLDLYLALDEEYHPYSYYTLKQYYYASQCKGANQSCTVWSGRFNGTLPPLQCTPTTGIQAWHVPVRSPLLGESRFDFFSWAY</sequence>
<dbReference type="AlphaFoldDB" id="A0AA86RVJ4"/>
<comment type="caution">
    <text evidence="1">The sequence shown here is derived from an EMBL/GenBank/DDBJ whole genome shotgun (WGS) entry which is preliminary data.</text>
</comment>
<reference evidence="1" key="1">
    <citation type="submission" date="2023-06" db="EMBL/GenBank/DDBJ databases">
        <authorList>
            <person name="Kurt Z."/>
        </authorList>
    </citation>
    <scope>NUCLEOTIDE SEQUENCE</scope>
</reference>
<organism evidence="1">
    <name type="scientific">Hexamita inflata</name>
    <dbReference type="NCBI Taxonomy" id="28002"/>
    <lineage>
        <taxon>Eukaryota</taxon>
        <taxon>Metamonada</taxon>
        <taxon>Diplomonadida</taxon>
        <taxon>Hexamitidae</taxon>
        <taxon>Hexamitinae</taxon>
        <taxon>Hexamita</taxon>
    </lineage>
</organism>
<protein>
    <submittedName>
        <fullName evidence="1">Uncharacterized protein</fullName>
    </submittedName>
</protein>
<evidence type="ECO:0000313" key="1">
    <source>
        <dbReference type="EMBL" id="CAI9973370.1"/>
    </source>
</evidence>
<gene>
    <name evidence="1" type="ORF">HINF_LOCUS61015</name>
    <name evidence="2" type="ORF">HINF_LOCUS77793</name>
</gene>
<keyword evidence="3" id="KW-1185">Reference proteome</keyword>
<dbReference type="EMBL" id="CAXDID020000785">
    <property type="protein sequence ID" value="CAL6114049.1"/>
    <property type="molecule type" value="Genomic_DNA"/>
</dbReference>
<reference evidence="2 3" key="2">
    <citation type="submission" date="2024-07" db="EMBL/GenBank/DDBJ databases">
        <authorList>
            <person name="Akdeniz Z."/>
        </authorList>
    </citation>
    <scope>NUCLEOTIDE SEQUENCE [LARGE SCALE GENOMIC DNA]</scope>
</reference>
<accession>A0AA86RVJ4</accession>
<evidence type="ECO:0000313" key="2">
    <source>
        <dbReference type="EMBL" id="CAL6114049.1"/>
    </source>
</evidence>
<name>A0AA86RVJ4_9EUKA</name>
<dbReference type="Proteomes" id="UP001642409">
    <property type="component" value="Unassembled WGS sequence"/>
</dbReference>
<evidence type="ECO:0000313" key="3">
    <source>
        <dbReference type="Proteomes" id="UP001642409"/>
    </source>
</evidence>
<dbReference type="EMBL" id="CATOUU010001121">
    <property type="protein sequence ID" value="CAI9973370.1"/>
    <property type="molecule type" value="Genomic_DNA"/>
</dbReference>
<proteinExistence type="predicted"/>